<organism evidence="6 7">
    <name type="scientific">Cirrhinus mrigala</name>
    <name type="common">Mrigala</name>
    <dbReference type="NCBI Taxonomy" id="683832"/>
    <lineage>
        <taxon>Eukaryota</taxon>
        <taxon>Metazoa</taxon>
        <taxon>Chordata</taxon>
        <taxon>Craniata</taxon>
        <taxon>Vertebrata</taxon>
        <taxon>Euteleostomi</taxon>
        <taxon>Actinopterygii</taxon>
        <taxon>Neopterygii</taxon>
        <taxon>Teleostei</taxon>
        <taxon>Ostariophysi</taxon>
        <taxon>Cypriniformes</taxon>
        <taxon>Cyprinidae</taxon>
        <taxon>Labeoninae</taxon>
        <taxon>Labeonini</taxon>
        <taxon>Cirrhinus</taxon>
    </lineage>
</organism>
<dbReference type="InterPro" id="IPR001433">
    <property type="entry name" value="OxRdtase_FAD/NAD-bd"/>
</dbReference>
<evidence type="ECO:0000256" key="3">
    <source>
        <dbReference type="ARBA" id="ARBA00022827"/>
    </source>
</evidence>
<evidence type="ECO:0000259" key="5">
    <source>
        <dbReference type="PROSITE" id="PS51384"/>
    </source>
</evidence>
<sequence length="188" mass="21581">ALYQSWVLDSERNILAILEDLPSLNPPIDHLCELLPRLQARYYSIASSSKVHATSIHICAVVIEYTTKTGRVFKGVATNWLKNKEVTDNGHKHTVPMYVRRSQFRLPFKPSNPIIMIGPGTGIAPFMGFIQERAWQKEQGKEVGETILYFGCRHKNEDFLYQQELEEFERAGVLTQLNVAFSRDQEQK</sequence>
<dbReference type="Gene3D" id="2.40.30.10">
    <property type="entry name" value="Translation factors"/>
    <property type="match status" value="1"/>
</dbReference>
<evidence type="ECO:0000256" key="1">
    <source>
        <dbReference type="ARBA" id="ARBA00001974"/>
    </source>
</evidence>
<dbReference type="PRINTS" id="PR00371">
    <property type="entry name" value="FPNCR"/>
</dbReference>
<dbReference type="Pfam" id="PF00667">
    <property type="entry name" value="FAD_binding_1"/>
    <property type="match status" value="1"/>
</dbReference>
<evidence type="ECO:0000256" key="2">
    <source>
        <dbReference type="ARBA" id="ARBA00022630"/>
    </source>
</evidence>
<dbReference type="FunFam" id="3.40.50.80:FF:000143">
    <property type="entry name" value="Cytochrome p450 oxidoreductase"/>
    <property type="match status" value="1"/>
</dbReference>
<protein>
    <recommendedName>
        <fullName evidence="4">NADPH--hemoprotein reductase</fullName>
        <ecNumber evidence="4">1.6.2.4</ecNumber>
    </recommendedName>
</protein>
<dbReference type="InterPro" id="IPR017938">
    <property type="entry name" value="Riboflavin_synthase-like_b-brl"/>
</dbReference>
<keyword evidence="7" id="KW-1185">Reference proteome</keyword>
<feature type="non-terminal residue" evidence="6">
    <location>
        <position position="188"/>
    </location>
</feature>
<comment type="cofactor">
    <cofactor evidence="1">
        <name>FAD</name>
        <dbReference type="ChEBI" id="CHEBI:57692"/>
    </cofactor>
</comment>
<dbReference type="PANTHER" id="PTHR19384:SF17">
    <property type="entry name" value="NADPH--CYTOCHROME P450 REDUCTASE"/>
    <property type="match status" value="1"/>
</dbReference>
<dbReference type="GO" id="GO:0003958">
    <property type="term" value="F:NADPH-hemoprotein reductase activity"/>
    <property type="evidence" value="ECO:0007669"/>
    <property type="project" value="UniProtKB-EC"/>
</dbReference>
<dbReference type="InterPro" id="IPR017927">
    <property type="entry name" value="FAD-bd_FR_type"/>
</dbReference>
<dbReference type="AlphaFoldDB" id="A0ABD0Q9D6"/>
<keyword evidence="3" id="KW-0274">FAD</keyword>
<dbReference type="PROSITE" id="PS51384">
    <property type="entry name" value="FAD_FR"/>
    <property type="match status" value="1"/>
</dbReference>
<dbReference type="EC" id="1.6.2.4" evidence="4"/>
<accession>A0ABD0Q9D6</accession>
<dbReference type="InterPro" id="IPR039261">
    <property type="entry name" value="FNR_nucleotide-bd"/>
</dbReference>
<evidence type="ECO:0000313" key="6">
    <source>
        <dbReference type="EMBL" id="KAL0182873.1"/>
    </source>
</evidence>
<feature type="non-terminal residue" evidence="6">
    <location>
        <position position="1"/>
    </location>
</feature>
<dbReference type="InterPro" id="IPR003097">
    <property type="entry name" value="CysJ-like_FAD-binding"/>
</dbReference>
<keyword evidence="2" id="KW-0285">Flavoprotein</keyword>
<dbReference type="Gene3D" id="3.40.50.80">
    <property type="entry name" value="Nucleotide-binding domain of ferredoxin-NADP reductase (FNR) module"/>
    <property type="match status" value="1"/>
</dbReference>
<dbReference type="SUPFAM" id="SSF63380">
    <property type="entry name" value="Riboflavin synthase domain-like"/>
    <property type="match status" value="1"/>
</dbReference>
<dbReference type="Pfam" id="PF00175">
    <property type="entry name" value="NAD_binding_1"/>
    <property type="match status" value="1"/>
</dbReference>
<proteinExistence type="predicted"/>
<evidence type="ECO:0000313" key="7">
    <source>
        <dbReference type="Proteomes" id="UP001529510"/>
    </source>
</evidence>
<gene>
    <name evidence="6" type="ORF">M9458_022248</name>
</gene>
<dbReference type="EMBL" id="JAMKFB020000010">
    <property type="protein sequence ID" value="KAL0182873.1"/>
    <property type="molecule type" value="Genomic_DNA"/>
</dbReference>
<evidence type="ECO:0000256" key="4">
    <source>
        <dbReference type="ARBA" id="ARBA00023797"/>
    </source>
</evidence>
<reference evidence="6 7" key="1">
    <citation type="submission" date="2024-05" db="EMBL/GenBank/DDBJ databases">
        <title>Genome sequencing and assembly of Indian major carp, Cirrhinus mrigala (Hamilton, 1822).</title>
        <authorList>
            <person name="Mohindra V."/>
            <person name="Chowdhury L.M."/>
            <person name="Lal K."/>
            <person name="Jena J.K."/>
        </authorList>
    </citation>
    <scope>NUCLEOTIDE SEQUENCE [LARGE SCALE GENOMIC DNA]</scope>
    <source>
        <strain evidence="6">CM1030</strain>
        <tissue evidence="6">Blood</tissue>
    </source>
</reference>
<comment type="caution">
    <text evidence="6">The sequence shown here is derived from an EMBL/GenBank/DDBJ whole genome shotgun (WGS) entry which is preliminary data.</text>
</comment>
<name>A0ABD0Q9D6_CIRMR</name>
<feature type="domain" description="FAD-binding FR-type" evidence="5">
    <location>
        <begin position="1"/>
        <end position="107"/>
    </location>
</feature>
<dbReference type="SUPFAM" id="SSF52343">
    <property type="entry name" value="Ferredoxin reductase-like, C-terminal NADP-linked domain"/>
    <property type="match status" value="1"/>
</dbReference>
<dbReference type="Proteomes" id="UP001529510">
    <property type="component" value="Unassembled WGS sequence"/>
</dbReference>
<dbReference type="PANTHER" id="PTHR19384">
    <property type="entry name" value="NITRIC OXIDE SYNTHASE-RELATED"/>
    <property type="match status" value="1"/>
</dbReference>
<dbReference type="InterPro" id="IPR001709">
    <property type="entry name" value="Flavoprot_Pyr_Nucl_cyt_Rdtase"/>
</dbReference>